<organism evidence="3 4">
    <name type="scientific">Pseudorhizobium pelagicum</name>
    <dbReference type="NCBI Taxonomy" id="1509405"/>
    <lineage>
        <taxon>Bacteria</taxon>
        <taxon>Pseudomonadati</taxon>
        <taxon>Pseudomonadota</taxon>
        <taxon>Alphaproteobacteria</taxon>
        <taxon>Hyphomicrobiales</taxon>
        <taxon>Rhizobiaceae</taxon>
        <taxon>Rhizobium/Agrobacterium group</taxon>
        <taxon>Pseudorhizobium</taxon>
    </lineage>
</organism>
<dbReference type="Pfam" id="PF13628">
    <property type="entry name" value="DUF4142"/>
    <property type="match status" value="1"/>
</dbReference>
<gene>
    <name evidence="3" type="ORF">GV68_13740</name>
</gene>
<feature type="chain" id="PRO_5036697082" description="DUF4142 domain-containing protein" evidence="1">
    <location>
        <begin position="24"/>
        <end position="167"/>
    </location>
</feature>
<dbReference type="InterPro" id="IPR025419">
    <property type="entry name" value="DUF4142"/>
</dbReference>
<dbReference type="EMBL" id="JOKJ01000027">
    <property type="protein sequence ID" value="KEQ04120.1"/>
    <property type="molecule type" value="Genomic_DNA"/>
</dbReference>
<dbReference type="Proteomes" id="UP000052167">
    <property type="component" value="Unassembled WGS sequence"/>
</dbReference>
<dbReference type="PANTHER" id="PTHR38593">
    <property type="entry name" value="BLR2558 PROTEIN"/>
    <property type="match status" value="1"/>
</dbReference>
<dbReference type="RefSeq" id="WP_037190121.1">
    <property type="nucleotide sequence ID" value="NZ_CAJXID010000033.1"/>
</dbReference>
<feature type="signal peptide" evidence="1">
    <location>
        <begin position="1"/>
        <end position="23"/>
    </location>
</feature>
<evidence type="ECO:0000259" key="2">
    <source>
        <dbReference type="Pfam" id="PF13628"/>
    </source>
</evidence>
<dbReference type="PANTHER" id="PTHR38593:SF1">
    <property type="entry name" value="BLR2558 PROTEIN"/>
    <property type="match status" value="1"/>
</dbReference>
<keyword evidence="1" id="KW-0732">Signal</keyword>
<evidence type="ECO:0000313" key="4">
    <source>
        <dbReference type="Proteomes" id="UP000052167"/>
    </source>
</evidence>
<proteinExistence type="predicted"/>
<sequence length="167" mass="18106">MVRSASRILMLALLLVPLGAVQAAAQEDARQSFSGRLASLSHFLVESGELALSRGQEESVRAFAETVTENQRRFVAELKEALVEEGVDPAADLGEQDRNALHALETAIPNQFDNAYFSAQAIALESMIQLMKDYGETGPEGSLKTFATNHIGGTRTLYLRAQDLSVP</sequence>
<dbReference type="InterPro" id="IPR012347">
    <property type="entry name" value="Ferritin-like"/>
</dbReference>
<evidence type="ECO:0000313" key="3">
    <source>
        <dbReference type="EMBL" id="KEQ04120.1"/>
    </source>
</evidence>
<feature type="domain" description="DUF4142" evidence="2">
    <location>
        <begin position="31"/>
        <end position="162"/>
    </location>
</feature>
<dbReference type="Gene3D" id="1.20.1260.10">
    <property type="match status" value="1"/>
</dbReference>
<dbReference type="OrthoDB" id="8378986at2"/>
<protein>
    <recommendedName>
        <fullName evidence="2">DUF4142 domain-containing protein</fullName>
    </recommendedName>
</protein>
<name>A0A922NWS3_9HYPH</name>
<keyword evidence="4" id="KW-1185">Reference proteome</keyword>
<accession>A0A922NWS3</accession>
<reference evidence="3 4" key="1">
    <citation type="submission" date="2014-06" db="EMBL/GenBank/DDBJ databases">
        <title>Rhizobium pelagicum/R2-400B4.</title>
        <authorList>
            <person name="Kimes N.E."/>
            <person name="Lopez-Perez M."/>
        </authorList>
    </citation>
    <scope>NUCLEOTIDE SEQUENCE [LARGE SCALE GENOMIC DNA]</scope>
    <source>
        <strain evidence="3 4">R2-400B4</strain>
    </source>
</reference>
<comment type="caution">
    <text evidence="3">The sequence shown here is derived from an EMBL/GenBank/DDBJ whole genome shotgun (WGS) entry which is preliminary data.</text>
</comment>
<dbReference type="AlphaFoldDB" id="A0A922NWS3"/>
<evidence type="ECO:0000256" key="1">
    <source>
        <dbReference type="SAM" id="SignalP"/>
    </source>
</evidence>